<reference evidence="2 3" key="1">
    <citation type="submission" date="2018-11" db="EMBL/GenBank/DDBJ databases">
        <title>Neisseria weixii sp. nov. isolated from the rectal contents of plateau pika (Ochotona cruzoniae).</title>
        <authorList>
            <person name="Zhang G."/>
        </authorList>
    </citation>
    <scope>NUCLEOTIDE SEQUENCE [LARGE SCALE GENOMIC DNA]</scope>
    <source>
        <strain evidence="2 3">10009</strain>
    </source>
</reference>
<dbReference type="EMBL" id="RPFL01000021">
    <property type="protein sequence ID" value="RPD86151.1"/>
    <property type="molecule type" value="Genomic_DNA"/>
</dbReference>
<organism evidence="2 3">
    <name type="scientific">Neisseria weixii</name>
    <dbReference type="NCBI Taxonomy" id="1853276"/>
    <lineage>
        <taxon>Bacteria</taxon>
        <taxon>Pseudomonadati</taxon>
        <taxon>Pseudomonadota</taxon>
        <taxon>Betaproteobacteria</taxon>
        <taxon>Neisseriales</taxon>
        <taxon>Neisseriaceae</taxon>
        <taxon>Neisseria</taxon>
    </lineage>
</organism>
<evidence type="ECO:0000313" key="2">
    <source>
        <dbReference type="EMBL" id="RPD86151.1"/>
    </source>
</evidence>
<name>A0A3N4MR20_9NEIS</name>
<proteinExistence type="predicted"/>
<keyword evidence="1" id="KW-1133">Transmembrane helix</keyword>
<evidence type="ECO:0000256" key="1">
    <source>
        <dbReference type="SAM" id="Phobius"/>
    </source>
</evidence>
<keyword evidence="1" id="KW-0812">Transmembrane</keyword>
<comment type="caution">
    <text evidence="2">The sequence shown here is derived from an EMBL/GenBank/DDBJ whole genome shotgun (WGS) entry which is preliminary data.</text>
</comment>
<dbReference type="AlphaFoldDB" id="A0A3N4MR20"/>
<gene>
    <name evidence="2" type="ORF">EGK74_08670</name>
</gene>
<accession>A0A3N4MR20</accession>
<dbReference type="Proteomes" id="UP000272412">
    <property type="component" value="Unassembled WGS sequence"/>
</dbReference>
<protein>
    <submittedName>
        <fullName evidence="2">Uncharacterized protein</fullName>
    </submittedName>
</protein>
<evidence type="ECO:0000313" key="3">
    <source>
        <dbReference type="Proteomes" id="UP000272412"/>
    </source>
</evidence>
<keyword evidence="1" id="KW-0472">Membrane</keyword>
<sequence>MKQVQEIKCKKLEKNFNKTFRKDLEMWLDKKKIIPTFMVIFIIFCFYIVFLYTQKKYNEDDLIENYKKNKISIEINTLTNFQWDYVDFFVTNADLQKVTFYQNEDIIFEKKKNFY</sequence>
<keyword evidence="3" id="KW-1185">Reference proteome</keyword>
<feature type="transmembrane region" description="Helical" evidence="1">
    <location>
        <begin position="33"/>
        <end position="52"/>
    </location>
</feature>